<comment type="caution">
    <text evidence="1">The sequence shown here is derived from an EMBL/GenBank/DDBJ whole genome shotgun (WGS) entry which is preliminary data.</text>
</comment>
<dbReference type="PANTHER" id="PTHR33244:SF3">
    <property type="entry name" value="PEPTIDASE A2 DOMAIN-CONTAINING PROTEIN"/>
    <property type="match status" value="1"/>
</dbReference>
<protein>
    <submittedName>
        <fullName evidence="1">Uncharacterized protein</fullName>
    </submittedName>
</protein>
<organism evidence="1 2">
    <name type="scientific">Rhipicephalus microplus</name>
    <name type="common">Cattle tick</name>
    <name type="synonym">Boophilus microplus</name>
    <dbReference type="NCBI Taxonomy" id="6941"/>
    <lineage>
        <taxon>Eukaryota</taxon>
        <taxon>Metazoa</taxon>
        <taxon>Ecdysozoa</taxon>
        <taxon>Arthropoda</taxon>
        <taxon>Chelicerata</taxon>
        <taxon>Arachnida</taxon>
        <taxon>Acari</taxon>
        <taxon>Parasitiformes</taxon>
        <taxon>Ixodida</taxon>
        <taxon>Ixodoidea</taxon>
        <taxon>Ixodidae</taxon>
        <taxon>Rhipicephalinae</taxon>
        <taxon>Rhipicephalus</taxon>
        <taxon>Boophilus</taxon>
    </lineage>
</organism>
<gene>
    <name evidence="1" type="ORF">HPB51_002093</name>
</gene>
<evidence type="ECO:0000313" key="1">
    <source>
        <dbReference type="EMBL" id="KAH8029640.1"/>
    </source>
</evidence>
<dbReference type="EMBL" id="JABSTU010000005">
    <property type="protein sequence ID" value="KAH8029640.1"/>
    <property type="molecule type" value="Genomic_DNA"/>
</dbReference>
<accession>A0A9J6E6D7</accession>
<dbReference type="AlphaFoldDB" id="A0A9J6E6D7"/>
<name>A0A9J6E6D7_RHIMP</name>
<reference evidence="1" key="2">
    <citation type="submission" date="2021-09" db="EMBL/GenBank/DDBJ databases">
        <authorList>
            <person name="Jia N."/>
            <person name="Wang J."/>
            <person name="Shi W."/>
            <person name="Du L."/>
            <person name="Sun Y."/>
            <person name="Zhan W."/>
            <person name="Jiang J."/>
            <person name="Wang Q."/>
            <person name="Zhang B."/>
            <person name="Ji P."/>
            <person name="Sakyi L.B."/>
            <person name="Cui X."/>
            <person name="Yuan T."/>
            <person name="Jiang B."/>
            <person name="Yang W."/>
            <person name="Lam T.T.-Y."/>
            <person name="Chang Q."/>
            <person name="Ding S."/>
            <person name="Wang X."/>
            <person name="Zhu J."/>
            <person name="Ruan X."/>
            <person name="Zhao L."/>
            <person name="Wei J."/>
            <person name="Que T."/>
            <person name="Du C."/>
            <person name="Cheng J."/>
            <person name="Dai P."/>
            <person name="Han X."/>
            <person name="Huang E."/>
            <person name="Gao Y."/>
            <person name="Liu J."/>
            <person name="Shao H."/>
            <person name="Ye R."/>
            <person name="Li L."/>
            <person name="Wei W."/>
            <person name="Wang X."/>
            <person name="Wang C."/>
            <person name="Huo Q."/>
            <person name="Li W."/>
            <person name="Guo W."/>
            <person name="Chen H."/>
            <person name="Chen S."/>
            <person name="Zhou L."/>
            <person name="Zhou L."/>
            <person name="Ni X."/>
            <person name="Tian J."/>
            <person name="Zhou Y."/>
            <person name="Sheng Y."/>
            <person name="Liu T."/>
            <person name="Pan Y."/>
            <person name="Xia L."/>
            <person name="Li J."/>
            <person name="Zhao F."/>
            <person name="Cao W."/>
        </authorList>
    </citation>
    <scope>NUCLEOTIDE SEQUENCE</scope>
    <source>
        <strain evidence="1">Rmic-2018</strain>
        <tissue evidence="1">Larvae</tissue>
    </source>
</reference>
<dbReference type="Proteomes" id="UP000821866">
    <property type="component" value="Chromosome 3"/>
</dbReference>
<reference evidence="1" key="1">
    <citation type="journal article" date="2020" name="Cell">
        <title>Large-Scale Comparative Analyses of Tick Genomes Elucidate Their Genetic Diversity and Vector Capacities.</title>
        <authorList>
            <consortium name="Tick Genome and Microbiome Consortium (TIGMIC)"/>
            <person name="Jia N."/>
            <person name="Wang J."/>
            <person name="Shi W."/>
            <person name="Du L."/>
            <person name="Sun Y."/>
            <person name="Zhan W."/>
            <person name="Jiang J.F."/>
            <person name="Wang Q."/>
            <person name="Zhang B."/>
            <person name="Ji P."/>
            <person name="Bell-Sakyi L."/>
            <person name="Cui X.M."/>
            <person name="Yuan T.T."/>
            <person name="Jiang B.G."/>
            <person name="Yang W.F."/>
            <person name="Lam T.T."/>
            <person name="Chang Q.C."/>
            <person name="Ding S.J."/>
            <person name="Wang X.J."/>
            <person name="Zhu J.G."/>
            <person name="Ruan X.D."/>
            <person name="Zhao L."/>
            <person name="Wei J.T."/>
            <person name="Ye R.Z."/>
            <person name="Que T.C."/>
            <person name="Du C.H."/>
            <person name="Zhou Y.H."/>
            <person name="Cheng J.X."/>
            <person name="Dai P.F."/>
            <person name="Guo W.B."/>
            <person name="Han X.H."/>
            <person name="Huang E.J."/>
            <person name="Li L.F."/>
            <person name="Wei W."/>
            <person name="Gao Y.C."/>
            <person name="Liu J.Z."/>
            <person name="Shao H.Z."/>
            <person name="Wang X."/>
            <person name="Wang C.C."/>
            <person name="Yang T.C."/>
            <person name="Huo Q.B."/>
            <person name="Li W."/>
            <person name="Chen H.Y."/>
            <person name="Chen S.E."/>
            <person name="Zhou L.G."/>
            <person name="Ni X.B."/>
            <person name="Tian J.H."/>
            <person name="Sheng Y."/>
            <person name="Liu T."/>
            <person name="Pan Y.S."/>
            <person name="Xia L.Y."/>
            <person name="Li J."/>
            <person name="Zhao F."/>
            <person name="Cao W.C."/>
        </authorList>
    </citation>
    <scope>NUCLEOTIDE SEQUENCE</scope>
    <source>
        <strain evidence="1">Rmic-2018</strain>
    </source>
</reference>
<dbReference type="PANTHER" id="PTHR33244">
    <property type="entry name" value="INTEGRASE CATALYTIC DOMAIN-CONTAINING PROTEIN-RELATED"/>
    <property type="match status" value="1"/>
</dbReference>
<evidence type="ECO:0000313" key="2">
    <source>
        <dbReference type="Proteomes" id="UP000821866"/>
    </source>
</evidence>
<dbReference type="VEuPathDB" id="VectorBase:LOC119176259"/>
<keyword evidence="2" id="KW-1185">Reference proteome</keyword>
<proteinExistence type="predicted"/>
<sequence length="149" mass="17099">MLIPGPIHGIRSGIRDQRETLECGLTPAEILQGRRLRTQLPDYQCGPSHRVVKHRQSRPSTQPLAPLHEGDVVRVQSGSWAIKARVLKPSTYPRSYHVITQEGRCLRRNRKHLQTDWRILPAGLCSQREQRTAKHLDSCTAHRRHSVKQ</sequence>